<protein>
    <recommendedName>
        <fullName evidence="1">Methyltransferase type 11 domain-containing protein</fullName>
    </recommendedName>
</protein>
<accession>A0A0F5HZ83</accession>
<dbReference type="STRING" id="1221996.QY95_02608"/>
<dbReference type="Proteomes" id="UP000031563">
    <property type="component" value="Unassembled WGS sequence"/>
</dbReference>
<sequence length="98" mass="11820">MILIIAVLHHIPPEMAKSYVREFRRVLKPGGKVIAIEPCFVEKTPICNWFMKVNDKGDYIQKEETYLNYFTKEKFQCRVLKRFKKCFFYNELYFTALL</sequence>
<evidence type="ECO:0000259" key="1">
    <source>
        <dbReference type="Pfam" id="PF08241"/>
    </source>
</evidence>
<evidence type="ECO:0000313" key="3">
    <source>
        <dbReference type="Proteomes" id="UP000031563"/>
    </source>
</evidence>
<dbReference type="EMBL" id="JWIR02000047">
    <property type="protein sequence ID" value="KKB38360.1"/>
    <property type="molecule type" value="Genomic_DNA"/>
</dbReference>
<feature type="domain" description="Methyltransferase type 11" evidence="1">
    <location>
        <begin position="2"/>
        <end position="34"/>
    </location>
</feature>
<dbReference type="InterPro" id="IPR029063">
    <property type="entry name" value="SAM-dependent_MTases_sf"/>
</dbReference>
<dbReference type="InterPro" id="IPR013216">
    <property type="entry name" value="Methyltransf_11"/>
</dbReference>
<dbReference type="Pfam" id="PF08241">
    <property type="entry name" value="Methyltransf_11"/>
    <property type="match status" value="1"/>
</dbReference>
<name>A0A0F5HZ83_BACTR</name>
<dbReference type="AlphaFoldDB" id="A0A0F5HZ83"/>
<organism evidence="2 3">
    <name type="scientific">Bacillus thermotolerans</name>
    <name type="common">Quasibacillus thermotolerans</name>
    <dbReference type="NCBI Taxonomy" id="1221996"/>
    <lineage>
        <taxon>Bacteria</taxon>
        <taxon>Bacillati</taxon>
        <taxon>Bacillota</taxon>
        <taxon>Bacilli</taxon>
        <taxon>Bacillales</taxon>
        <taxon>Bacillaceae</taxon>
        <taxon>Bacillus</taxon>
    </lineage>
</organism>
<dbReference type="SUPFAM" id="SSF53335">
    <property type="entry name" value="S-adenosyl-L-methionine-dependent methyltransferases"/>
    <property type="match status" value="1"/>
</dbReference>
<comment type="caution">
    <text evidence="2">The sequence shown here is derived from an EMBL/GenBank/DDBJ whole genome shotgun (WGS) entry which is preliminary data.</text>
</comment>
<gene>
    <name evidence="2" type="ORF">QY95_02608</name>
</gene>
<evidence type="ECO:0000313" key="2">
    <source>
        <dbReference type="EMBL" id="KKB38360.1"/>
    </source>
</evidence>
<reference evidence="2" key="1">
    <citation type="submission" date="2015-02" db="EMBL/GenBank/DDBJ databases">
        <title>Genome Assembly of Bacillaceae bacterium MTCC 8252.</title>
        <authorList>
            <person name="Verma A."/>
            <person name="Khatri I."/>
            <person name="Mual P."/>
            <person name="Subramanian S."/>
            <person name="Krishnamurthi S."/>
        </authorList>
    </citation>
    <scope>NUCLEOTIDE SEQUENCE [LARGE SCALE GENOMIC DNA]</scope>
    <source>
        <strain evidence="2">MTCC 8252</strain>
    </source>
</reference>
<proteinExistence type="predicted"/>
<dbReference type="Gene3D" id="3.40.50.150">
    <property type="entry name" value="Vaccinia Virus protein VP39"/>
    <property type="match status" value="1"/>
</dbReference>
<dbReference type="GO" id="GO:0008757">
    <property type="term" value="F:S-adenosylmethionine-dependent methyltransferase activity"/>
    <property type="evidence" value="ECO:0007669"/>
    <property type="project" value="InterPro"/>
</dbReference>
<keyword evidence="3" id="KW-1185">Reference proteome</keyword>